<accession>A0A8S2QV88</accession>
<evidence type="ECO:0000313" key="1">
    <source>
        <dbReference type="EMBL" id="CAF4134873.1"/>
    </source>
</evidence>
<reference evidence="1" key="1">
    <citation type="submission" date="2021-02" db="EMBL/GenBank/DDBJ databases">
        <authorList>
            <person name="Nowell W R."/>
        </authorList>
    </citation>
    <scope>NUCLEOTIDE SEQUENCE</scope>
</reference>
<gene>
    <name evidence="1" type="ORF">BYL167_LOCUS20731</name>
</gene>
<dbReference type="Proteomes" id="UP000681967">
    <property type="component" value="Unassembled WGS sequence"/>
</dbReference>
<name>A0A8S2QV88_9BILA</name>
<protein>
    <submittedName>
        <fullName evidence="1">Uncharacterized protein</fullName>
    </submittedName>
</protein>
<dbReference type="Gene3D" id="2.60.40.10">
    <property type="entry name" value="Immunoglobulins"/>
    <property type="match status" value="1"/>
</dbReference>
<organism evidence="1 2">
    <name type="scientific">Rotaria magnacalcarata</name>
    <dbReference type="NCBI Taxonomy" id="392030"/>
    <lineage>
        <taxon>Eukaryota</taxon>
        <taxon>Metazoa</taxon>
        <taxon>Spiralia</taxon>
        <taxon>Gnathifera</taxon>
        <taxon>Rotifera</taxon>
        <taxon>Eurotatoria</taxon>
        <taxon>Bdelloidea</taxon>
        <taxon>Philodinida</taxon>
        <taxon>Philodinidae</taxon>
        <taxon>Rotaria</taxon>
    </lineage>
</organism>
<sequence>MAELIHPFLQKSSVPLMMEVAISGRHRRYYVPRNTLIYIKCRFGTSNVVDAVMVNEFEAICMTPSSPLSGTVIVYLSTDRGQTYRPF</sequence>
<comment type="caution">
    <text evidence="1">The sequence shown here is derived from an EMBL/GenBank/DDBJ whole genome shotgun (WGS) entry which is preliminary data.</text>
</comment>
<dbReference type="AlphaFoldDB" id="A0A8S2QV88"/>
<dbReference type="EMBL" id="CAJOBH010009204">
    <property type="protein sequence ID" value="CAF4134873.1"/>
    <property type="molecule type" value="Genomic_DNA"/>
</dbReference>
<proteinExistence type="predicted"/>
<dbReference type="InterPro" id="IPR013783">
    <property type="entry name" value="Ig-like_fold"/>
</dbReference>
<evidence type="ECO:0000313" key="2">
    <source>
        <dbReference type="Proteomes" id="UP000681967"/>
    </source>
</evidence>